<keyword evidence="2" id="KW-0378">Hydrolase</keyword>
<dbReference type="InterPro" id="IPR036895">
    <property type="entry name" value="Uracil-DNA_glycosylase-like_sf"/>
</dbReference>
<organism evidence="2 3">
    <name type="scientific">Paenibacillus roseus</name>
    <dbReference type="NCBI Taxonomy" id="2798579"/>
    <lineage>
        <taxon>Bacteria</taxon>
        <taxon>Bacillati</taxon>
        <taxon>Bacillota</taxon>
        <taxon>Bacilli</taxon>
        <taxon>Bacillales</taxon>
        <taxon>Paenibacillaceae</taxon>
        <taxon>Paenibacillus</taxon>
    </lineage>
</organism>
<dbReference type="NCBIfam" id="TIGR04274">
    <property type="entry name" value="hypoxanDNAglyco"/>
    <property type="match status" value="1"/>
</dbReference>
<keyword evidence="2" id="KW-0326">Glycosidase</keyword>
<dbReference type="EMBL" id="JAELUP010000033">
    <property type="protein sequence ID" value="MBJ6361576.1"/>
    <property type="molecule type" value="Genomic_DNA"/>
</dbReference>
<evidence type="ECO:0000313" key="3">
    <source>
        <dbReference type="Proteomes" id="UP000640274"/>
    </source>
</evidence>
<reference evidence="2" key="1">
    <citation type="submission" date="2020-12" db="EMBL/GenBank/DDBJ databases">
        <authorList>
            <person name="Huq M.A."/>
        </authorList>
    </citation>
    <scope>NUCLEOTIDE SEQUENCE</scope>
    <source>
        <strain evidence="2">MAHUQ-46</strain>
    </source>
</reference>
<dbReference type="Pfam" id="PF03167">
    <property type="entry name" value="UDG"/>
    <property type="match status" value="1"/>
</dbReference>
<dbReference type="SMART" id="SM00987">
    <property type="entry name" value="UreE_C"/>
    <property type="match status" value="1"/>
</dbReference>
<proteinExistence type="predicted"/>
<gene>
    <name evidence="2" type="ORF">JFN88_09715</name>
</gene>
<accession>A0A934IYI1</accession>
<dbReference type="SUPFAM" id="SSF52141">
    <property type="entry name" value="Uracil-DNA glycosylase-like"/>
    <property type="match status" value="1"/>
</dbReference>
<evidence type="ECO:0000313" key="2">
    <source>
        <dbReference type="EMBL" id="MBJ6361576.1"/>
    </source>
</evidence>
<dbReference type="CDD" id="cd10032">
    <property type="entry name" value="UDG-F6_HDG"/>
    <property type="match status" value="1"/>
</dbReference>
<evidence type="ECO:0000259" key="1">
    <source>
        <dbReference type="SMART" id="SM00986"/>
    </source>
</evidence>
<dbReference type="AlphaFoldDB" id="A0A934IYI1"/>
<dbReference type="InterPro" id="IPR005122">
    <property type="entry name" value="Uracil-DNA_glycosylase-like"/>
</dbReference>
<sequence length="167" mass="18800">MTAAGKEIAGFQPAADQSAAILILGSMPSEQSLQQHEYYGNPRNHFWPIMFAVFEQAPIAWYEERIDFLKSKGIALWDVLARCRRSGSLDANITDEQVNDFPAFYAAHPGIKLVLFNGTKAESIYRKQVGVDSERVFHRLPSSSPVPGKYNLTLEQKIEAWRTLLSI</sequence>
<keyword evidence="3" id="KW-1185">Reference proteome</keyword>
<dbReference type="GO" id="GO:0033958">
    <property type="term" value="F:DNA-deoxyinosine glycosylase activity"/>
    <property type="evidence" value="ECO:0007669"/>
    <property type="project" value="UniProtKB-EC"/>
</dbReference>
<name>A0A934IYI1_9BACL</name>
<dbReference type="Gene3D" id="3.40.470.10">
    <property type="entry name" value="Uracil-DNA glycosylase-like domain"/>
    <property type="match status" value="1"/>
</dbReference>
<protein>
    <submittedName>
        <fullName evidence="2">DNA-deoxyinosine glycosylase</fullName>
        <ecNumber evidence="2">3.2.2.15</ecNumber>
    </submittedName>
</protein>
<dbReference type="SMART" id="SM00986">
    <property type="entry name" value="UDG"/>
    <property type="match status" value="1"/>
</dbReference>
<dbReference type="RefSeq" id="WP_199019131.1">
    <property type="nucleotide sequence ID" value="NZ_JAELUP010000033.1"/>
</dbReference>
<comment type="caution">
    <text evidence="2">The sequence shown here is derived from an EMBL/GenBank/DDBJ whole genome shotgun (WGS) entry which is preliminary data.</text>
</comment>
<dbReference type="Proteomes" id="UP000640274">
    <property type="component" value="Unassembled WGS sequence"/>
</dbReference>
<dbReference type="EC" id="3.2.2.15" evidence="2"/>
<dbReference type="InterPro" id="IPR026353">
    <property type="entry name" value="Hypoxan-DNA_Glyclase"/>
</dbReference>
<feature type="domain" description="Uracil-DNA glycosylase-like" evidence="1">
    <location>
        <begin position="12"/>
        <end position="165"/>
    </location>
</feature>